<reference evidence="1" key="1">
    <citation type="submission" date="2022-06" db="EMBL/GenBank/DDBJ databases">
        <title>Complete genome sequences of two strains of the flax pathogen Septoria linicola.</title>
        <authorList>
            <person name="Lapalu N."/>
            <person name="Simon A."/>
            <person name="Demenou B."/>
            <person name="Paumier D."/>
            <person name="Guillot M.-P."/>
            <person name="Gout L."/>
            <person name="Valade R."/>
        </authorList>
    </citation>
    <scope>NUCLEOTIDE SEQUENCE</scope>
    <source>
        <strain evidence="1">SE15195</strain>
    </source>
</reference>
<organism evidence="1 2">
    <name type="scientific">Septoria linicola</name>
    <dbReference type="NCBI Taxonomy" id="215465"/>
    <lineage>
        <taxon>Eukaryota</taxon>
        <taxon>Fungi</taxon>
        <taxon>Dikarya</taxon>
        <taxon>Ascomycota</taxon>
        <taxon>Pezizomycotina</taxon>
        <taxon>Dothideomycetes</taxon>
        <taxon>Dothideomycetidae</taxon>
        <taxon>Mycosphaerellales</taxon>
        <taxon>Mycosphaerellaceae</taxon>
        <taxon>Septoria</taxon>
    </lineage>
</organism>
<evidence type="ECO:0000313" key="2">
    <source>
        <dbReference type="Proteomes" id="UP001056384"/>
    </source>
</evidence>
<dbReference type="AlphaFoldDB" id="A0A9Q9EI28"/>
<dbReference type="Proteomes" id="UP001056384">
    <property type="component" value="Chromosome 3"/>
</dbReference>
<name>A0A9Q9EI28_9PEZI</name>
<sequence>MVYTVYTDKAINDEHIPNSCKYYPDEQPAGSGRVGFRVDYDGCGTGSQMTNGLYPRLIDQDLRVPTLEMAYQQFLWKSRLAGPFVSIWRSWSRALRWARYLKRRKCHNIMIHAVDLEIVEKANPIYDASRVIKELHNLNRGLDLATKNHFEELIVYNGVDDSTCAIIASIPAGSDNVKVAAHFANVLIPKEFHEDVQRYADSCPQARGRHAVQLPPVYGHSNLEIAGFSYMPLGGEGTFFDALLSRLYLGTIMRRGYVDKAKLIQMITAMCTDFSQDCKRQESKYGAEGVIIGKRPRTDSVFTTMSTSTFASLSSPV</sequence>
<dbReference type="EMBL" id="CP099420">
    <property type="protein sequence ID" value="USW50654.1"/>
    <property type="molecule type" value="Genomic_DNA"/>
</dbReference>
<proteinExistence type="predicted"/>
<evidence type="ECO:0000313" key="1">
    <source>
        <dbReference type="EMBL" id="USW50654.1"/>
    </source>
</evidence>
<keyword evidence="2" id="KW-1185">Reference proteome</keyword>
<protein>
    <submittedName>
        <fullName evidence="1">Uncharacterized protein</fullName>
    </submittedName>
</protein>
<gene>
    <name evidence="1" type="ORF">Slin15195_G039730</name>
</gene>
<accession>A0A9Q9EI28</accession>